<sequence>MGFCLVRIALYTNKVLLGHVVVIWFQDGLTPRLRFTTRGFGYNSTKTCELTLVQGIRSFMAVVGIAM</sequence>
<evidence type="ECO:0000313" key="1">
    <source>
        <dbReference type="EMBL" id="JAC85025.1"/>
    </source>
</evidence>
<protein>
    <submittedName>
        <fullName evidence="1">Putative cnidarian restricted secreted protein</fullName>
    </submittedName>
</protein>
<proteinExistence type="evidence at transcript level"/>
<dbReference type="EMBL" id="GBGP01000163">
    <property type="protein sequence ID" value="JAC85025.1"/>
    <property type="molecule type" value="mRNA"/>
</dbReference>
<name>A0A069DMK2_9CNID</name>
<organism evidence="1">
    <name type="scientific">Clytia hemisphaerica</name>
    <dbReference type="NCBI Taxonomy" id="252671"/>
    <lineage>
        <taxon>Eukaryota</taxon>
        <taxon>Metazoa</taxon>
        <taxon>Cnidaria</taxon>
        <taxon>Hydrozoa</taxon>
        <taxon>Hydroidolina</taxon>
        <taxon>Leptothecata</taxon>
        <taxon>Obeliida</taxon>
        <taxon>Clytiidae</taxon>
        <taxon>Clytia</taxon>
    </lineage>
</organism>
<dbReference type="AlphaFoldDB" id="A0A069DMK2"/>
<reference evidence="1" key="1">
    <citation type="journal article" date="2014" name="PLoS Genet.">
        <title>Differential Responses to Wnt and PCP Disruption Predict Expression and Developmental Function of Conserved and Novel Genes in a Cnidarian.</title>
        <authorList>
            <person name="Lapebie P."/>
            <person name="Ruggiero A."/>
            <person name="Barreau C."/>
            <person name="Chevalier S."/>
            <person name="Chang P."/>
            <person name="Dru P."/>
            <person name="Houliston E."/>
            <person name="Momose T."/>
        </authorList>
    </citation>
    <scope>NUCLEOTIDE SEQUENCE</scope>
</reference>
<accession>A0A069DMK2</accession>